<protein>
    <recommendedName>
        <fullName evidence="2">SWIM-type domain-containing protein</fullName>
    </recommendedName>
</protein>
<keyword evidence="1" id="KW-0863">Zinc-finger</keyword>
<dbReference type="AlphaFoldDB" id="A0A0Q4BAG4"/>
<reference evidence="3" key="1">
    <citation type="submission" date="2015-08" db="EMBL/GenBank/DDBJ databases">
        <title>Candidatus Bacteriodes Periocalifornicus.</title>
        <authorList>
            <person name="McLean J.S."/>
            <person name="Kelley S."/>
        </authorList>
    </citation>
    <scope>NUCLEOTIDE SEQUENCE [LARGE SCALE GENOMIC DNA]</scope>
    <source>
        <strain evidence="3">12B</strain>
    </source>
</reference>
<sequence>MRIDDFENEIDATILSRGQAYFEEGAVMELEQVRQGLYEATVAGSDDYIVEVEIRNGEVKALECDCPYDYGPVCKHEVAVLYAIREIWEESEEGENSKIPGIRKKGRGEDESMSALTSLVNSLSLEELRSFLLHELRGDGGLQLRLQAAFPSQPVAVGRDYYEKLVGRLVGRGKRGYYDRDETSNMAGRIDGLLDIAKAKIQSGDFQEAFDIATVLLNKGAALLSRCDEDDYSLCHCLYEASEILKQLLEANPPRRIRDAVLEYCLWRCKSHPALSEDWDGKLLDLAITLAESEEEVRRVIDLLESLGGNDWERRRVQLLEYDFLLSKCGEEAAESFMLSHLDNDEFCQRMFEQAMEEKDYARARQLAERGRRQSEEKGKYGFVSPWLVRLRSVAKLTGESEEYLRLSRELLVEHLGKVGDYFPELKAAIPTTQWPAYLEALAKDLERRGATDSLAEIYCREALWEPLFNLLKRRVVCGFWAYEQRFPTEYRPRIADLYAVQVLEMLESFAEKRIYTDACELIRRIKALGEGNLAQQIIAELRVKYKRRRLLMEELDQLEKGTDESV</sequence>
<gene>
    <name evidence="3" type="ORF">AL399_00965</name>
</gene>
<comment type="caution">
    <text evidence="3">The sequence shown here is derived from an EMBL/GenBank/DDBJ whole genome shotgun (WGS) entry which is preliminary data.</text>
</comment>
<feature type="domain" description="SWIM-type" evidence="2">
    <location>
        <begin position="48"/>
        <end position="85"/>
    </location>
</feature>
<proteinExistence type="predicted"/>
<dbReference type="InterPro" id="IPR007527">
    <property type="entry name" value="Znf_SWIM"/>
</dbReference>
<name>A0A0Q4BAG4_9BACT</name>
<dbReference type="STRING" id="1702214.AL399_00965"/>
<dbReference type="EMBL" id="LIIK01000002">
    <property type="protein sequence ID" value="KQM09642.1"/>
    <property type="molecule type" value="Genomic_DNA"/>
</dbReference>
<dbReference type="GO" id="GO:0008270">
    <property type="term" value="F:zinc ion binding"/>
    <property type="evidence" value="ECO:0007669"/>
    <property type="project" value="UniProtKB-KW"/>
</dbReference>
<keyword evidence="1" id="KW-0862">Zinc</keyword>
<dbReference type="Proteomes" id="UP000054172">
    <property type="component" value="Unassembled WGS sequence"/>
</dbReference>
<organism evidence="3 4">
    <name type="scientific">Candidatus [Bacteroides] periocalifornicus</name>
    <dbReference type="NCBI Taxonomy" id="1702214"/>
    <lineage>
        <taxon>Bacteria</taxon>
        <taxon>Pseudomonadati</taxon>
        <taxon>Bacteroidota</taxon>
    </lineage>
</organism>
<dbReference type="PROSITE" id="PS50966">
    <property type="entry name" value="ZF_SWIM"/>
    <property type="match status" value="1"/>
</dbReference>
<evidence type="ECO:0000313" key="4">
    <source>
        <dbReference type="Proteomes" id="UP000054172"/>
    </source>
</evidence>
<keyword evidence="1" id="KW-0479">Metal-binding</keyword>
<evidence type="ECO:0000313" key="3">
    <source>
        <dbReference type="EMBL" id="KQM09642.1"/>
    </source>
</evidence>
<dbReference type="PATRIC" id="fig|1702214.3.peg.847"/>
<evidence type="ECO:0000259" key="2">
    <source>
        <dbReference type="PROSITE" id="PS50966"/>
    </source>
</evidence>
<accession>A0A0Q4BAG4</accession>
<evidence type="ECO:0000256" key="1">
    <source>
        <dbReference type="PROSITE-ProRule" id="PRU00325"/>
    </source>
</evidence>
<keyword evidence="4" id="KW-1185">Reference proteome</keyword>